<sequence>MSNVTITREVSKELCKLKCSACQLSAELQVPAEQKNTDLSNLFLKNPLTCGQKETFFIEMEDVWTRVFTYLSPREVRKCERVSRTWRRLAHRALRQLVDVDFERDFPGAITDPIQQERILKLCSRRLRRVTFRVTSKNERYSVFASEHHLTKAVVEALASTATALQSIVIDRVIITIGAVEAFSQLPSTLEEFSIANCRMSCSTPEVNEIVQVALRQLLCRSPNLKRFEITPPFYHTPPVQCMNSAFGRGRSFISSADLVVLIDMAPSLTTLDLTSCVNITDGTLLGQLYNLRCLYLGNNRELTDDSVLNICTGCPRLQRLSLDNCNMLTLDSLLGLGLLCDLKWLCLAGVSGVDDHVLARLTNCRQIQMLDIKFCRNAPPCVIPCPVRVPVGVPCPVPEPVPIPIPSPVPVPVPRPVPIICAPVPIPEPFPIPCPQPVGVPVPQPVPAPVPVDVPVMCGPPPMPPMPPMPVMPPMPAMPALPCCPCPCPC</sequence>
<accession>A0AAN8FDF2</accession>
<evidence type="ECO:0000259" key="2">
    <source>
        <dbReference type="Pfam" id="PF12937"/>
    </source>
</evidence>
<dbReference type="GO" id="GO:0019005">
    <property type="term" value="C:SCF ubiquitin ligase complex"/>
    <property type="evidence" value="ECO:0007669"/>
    <property type="project" value="TreeGrafter"/>
</dbReference>
<keyword evidence="1" id="KW-0833">Ubl conjugation pathway</keyword>
<evidence type="ECO:0000256" key="1">
    <source>
        <dbReference type="ARBA" id="ARBA00022786"/>
    </source>
</evidence>
<keyword evidence="4" id="KW-1185">Reference proteome</keyword>
<reference evidence="3 4" key="1">
    <citation type="submission" date="2019-10" db="EMBL/GenBank/DDBJ databases">
        <title>Assembly and Annotation for the nematode Trichostrongylus colubriformis.</title>
        <authorList>
            <person name="Martin J."/>
        </authorList>
    </citation>
    <scope>NUCLEOTIDE SEQUENCE [LARGE SCALE GENOMIC DNA]</scope>
    <source>
        <strain evidence="3">G859</strain>
        <tissue evidence="3">Whole worm</tissue>
    </source>
</reference>
<dbReference type="InterPro" id="IPR036047">
    <property type="entry name" value="F-box-like_dom_sf"/>
</dbReference>
<dbReference type="EMBL" id="WIXE01013563">
    <property type="protein sequence ID" value="KAK5974990.1"/>
    <property type="molecule type" value="Genomic_DNA"/>
</dbReference>
<name>A0AAN8FDF2_TRICO</name>
<dbReference type="Proteomes" id="UP001331761">
    <property type="component" value="Unassembled WGS sequence"/>
</dbReference>
<dbReference type="Gene3D" id="3.80.10.10">
    <property type="entry name" value="Ribonuclease Inhibitor"/>
    <property type="match status" value="2"/>
</dbReference>
<dbReference type="SMART" id="SM00367">
    <property type="entry name" value="LRR_CC"/>
    <property type="match status" value="3"/>
</dbReference>
<evidence type="ECO:0000313" key="4">
    <source>
        <dbReference type="Proteomes" id="UP001331761"/>
    </source>
</evidence>
<dbReference type="SUPFAM" id="SSF52047">
    <property type="entry name" value="RNI-like"/>
    <property type="match status" value="1"/>
</dbReference>
<dbReference type="InterPro" id="IPR032675">
    <property type="entry name" value="LRR_dom_sf"/>
</dbReference>
<feature type="domain" description="F-box" evidence="2">
    <location>
        <begin position="62"/>
        <end position="92"/>
    </location>
</feature>
<dbReference type="InterPro" id="IPR006553">
    <property type="entry name" value="Leu-rich_rpt_Cys-con_subtyp"/>
</dbReference>
<dbReference type="Pfam" id="PF12937">
    <property type="entry name" value="F-box-like"/>
    <property type="match status" value="1"/>
</dbReference>
<organism evidence="3 4">
    <name type="scientific">Trichostrongylus colubriformis</name>
    <name type="common">Black scour worm</name>
    <dbReference type="NCBI Taxonomy" id="6319"/>
    <lineage>
        <taxon>Eukaryota</taxon>
        <taxon>Metazoa</taxon>
        <taxon>Ecdysozoa</taxon>
        <taxon>Nematoda</taxon>
        <taxon>Chromadorea</taxon>
        <taxon>Rhabditida</taxon>
        <taxon>Rhabditina</taxon>
        <taxon>Rhabditomorpha</taxon>
        <taxon>Strongyloidea</taxon>
        <taxon>Trichostrongylidae</taxon>
        <taxon>Trichostrongylus</taxon>
    </lineage>
</organism>
<protein>
    <submittedName>
        <fullName evidence="3">F-box domain-containing protein</fullName>
    </submittedName>
</protein>
<dbReference type="GO" id="GO:0031146">
    <property type="term" value="P:SCF-dependent proteasomal ubiquitin-dependent protein catabolic process"/>
    <property type="evidence" value="ECO:0007669"/>
    <property type="project" value="TreeGrafter"/>
</dbReference>
<dbReference type="AlphaFoldDB" id="A0AAN8FDF2"/>
<dbReference type="InterPro" id="IPR001810">
    <property type="entry name" value="F-box_dom"/>
</dbReference>
<gene>
    <name evidence="3" type="ORF">GCK32_012343</name>
</gene>
<dbReference type="PANTHER" id="PTHR13318">
    <property type="entry name" value="PARTNER OF PAIRED, ISOFORM B-RELATED"/>
    <property type="match status" value="1"/>
</dbReference>
<comment type="caution">
    <text evidence="3">The sequence shown here is derived from an EMBL/GenBank/DDBJ whole genome shotgun (WGS) entry which is preliminary data.</text>
</comment>
<dbReference type="SUPFAM" id="SSF81383">
    <property type="entry name" value="F-box domain"/>
    <property type="match status" value="1"/>
</dbReference>
<evidence type="ECO:0000313" key="3">
    <source>
        <dbReference type="EMBL" id="KAK5974990.1"/>
    </source>
</evidence>
<proteinExistence type="predicted"/>